<feature type="domain" description="Tyr recombinase" evidence="3">
    <location>
        <begin position="1"/>
        <end position="183"/>
    </location>
</feature>
<reference evidence="4 5" key="1">
    <citation type="submission" date="2022-11" db="EMBL/GenBank/DDBJ databases">
        <title>Mycobacterium sp. nov.</title>
        <authorList>
            <person name="Papic B."/>
            <person name="Spicic S."/>
            <person name="Duvnjak S."/>
        </authorList>
    </citation>
    <scope>NUCLEOTIDE SEQUENCE [LARGE SCALE GENOMIC DNA]</scope>
    <source>
        <strain evidence="4 5">CVI_P4</strain>
    </source>
</reference>
<gene>
    <name evidence="4" type="ORF">ORI27_28725</name>
</gene>
<evidence type="ECO:0000259" key="3">
    <source>
        <dbReference type="PROSITE" id="PS51898"/>
    </source>
</evidence>
<proteinExistence type="predicted"/>
<comment type="caution">
    <text evidence="4">The sequence shown here is derived from an EMBL/GenBank/DDBJ whole genome shotgun (WGS) entry which is preliminary data.</text>
</comment>
<dbReference type="PROSITE" id="PS51898">
    <property type="entry name" value="TYR_RECOMBINASE"/>
    <property type="match status" value="1"/>
</dbReference>
<dbReference type="InterPro" id="IPR013762">
    <property type="entry name" value="Integrase-like_cat_sf"/>
</dbReference>
<evidence type="ECO:0000313" key="5">
    <source>
        <dbReference type="Proteomes" id="UP001300745"/>
    </source>
</evidence>
<dbReference type="Pfam" id="PF00589">
    <property type="entry name" value="Phage_integrase"/>
    <property type="match status" value="1"/>
</dbReference>
<accession>A0ABT3SMD2</accession>
<name>A0ABT3SMD2_9MYCO</name>
<feature type="compositionally biased region" description="Basic and acidic residues" evidence="2">
    <location>
        <begin position="1"/>
        <end position="11"/>
    </location>
</feature>
<feature type="region of interest" description="Disordered" evidence="2">
    <location>
        <begin position="1"/>
        <end position="25"/>
    </location>
</feature>
<keyword evidence="1" id="KW-0233">DNA recombination</keyword>
<organism evidence="4 5">
    <name type="scientific">Mycobacterium pinniadriaticum</name>
    <dbReference type="NCBI Taxonomy" id="2994102"/>
    <lineage>
        <taxon>Bacteria</taxon>
        <taxon>Bacillati</taxon>
        <taxon>Actinomycetota</taxon>
        <taxon>Actinomycetes</taxon>
        <taxon>Mycobacteriales</taxon>
        <taxon>Mycobacteriaceae</taxon>
        <taxon>Mycobacterium</taxon>
    </lineage>
</organism>
<evidence type="ECO:0000256" key="2">
    <source>
        <dbReference type="SAM" id="MobiDB-lite"/>
    </source>
</evidence>
<evidence type="ECO:0000256" key="1">
    <source>
        <dbReference type="ARBA" id="ARBA00023172"/>
    </source>
</evidence>
<dbReference type="RefSeq" id="WP_266000558.1">
    <property type="nucleotide sequence ID" value="NZ_JAPJDN010000045.1"/>
</dbReference>
<dbReference type="InterPro" id="IPR002104">
    <property type="entry name" value="Integrase_catalytic"/>
</dbReference>
<dbReference type="EMBL" id="JAPJDO010000045">
    <property type="protein sequence ID" value="MCX2940684.1"/>
    <property type="molecule type" value="Genomic_DNA"/>
</dbReference>
<dbReference type="SUPFAM" id="SSF56349">
    <property type="entry name" value="DNA breaking-rejoining enzymes"/>
    <property type="match status" value="1"/>
</dbReference>
<dbReference type="Gene3D" id="1.10.443.10">
    <property type="entry name" value="Intergrase catalytic core"/>
    <property type="match status" value="1"/>
</dbReference>
<evidence type="ECO:0000313" key="4">
    <source>
        <dbReference type="EMBL" id="MCX2940684.1"/>
    </source>
</evidence>
<keyword evidence="5" id="KW-1185">Reference proteome</keyword>
<sequence length="236" mass="26861">MHGDERAERTRGRLPAAAPGTGLQARAGRALAPAAGRLPGGHRRDVTTIRHAKFDRSRLVPLHPTVTEALSRYVAEHDRLCPRPCARAFFVSSAGPRLDRSGVSKTLRKITTSLGIRTETVHPRAHDPRHSFAVDTRIRWQRSELSVDEHIATLSTYLGHVSPADTYWYLSGRCPARCRRQDRCEHRRTPRGRRLHMDLNPDYVASDEIENFFSWLPWALRGVYTVSDRVKLRYLS</sequence>
<dbReference type="InterPro" id="IPR011010">
    <property type="entry name" value="DNA_brk_join_enz"/>
</dbReference>
<protein>
    <submittedName>
        <fullName evidence="4">Tyrosine-type recombinase/integrase</fullName>
    </submittedName>
</protein>
<dbReference type="Proteomes" id="UP001300745">
    <property type="component" value="Unassembled WGS sequence"/>
</dbReference>